<feature type="transmembrane region" description="Helical" evidence="1">
    <location>
        <begin position="17"/>
        <end position="36"/>
    </location>
</feature>
<gene>
    <name evidence="2" type="ORF">NCTC12020_00818</name>
</gene>
<name>A0A380NJ34_9FIRM</name>
<dbReference type="Proteomes" id="UP000255367">
    <property type="component" value="Unassembled WGS sequence"/>
</dbReference>
<dbReference type="Gene3D" id="1.20.1260.80">
    <property type="match status" value="1"/>
</dbReference>
<dbReference type="EMBL" id="UHIO01000001">
    <property type="protein sequence ID" value="SUP42220.1"/>
    <property type="molecule type" value="Genomic_DNA"/>
</dbReference>
<protein>
    <submittedName>
        <fullName evidence="2">Uncharacterized protein</fullName>
    </submittedName>
</protein>
<keyword evidence="3" id="KW-1185">Reference proteome</keyword>
<keyword evidence="1" id="KW-1133">Transmembrane helix</keyword>
<proteinExistence type="predicted"/>
<dbReference type="RefSeq" id="WP_115310032.1">
    <property type="nucleotide sequence ID" value="NZ_UHIO01000001.1"/>
</dbReference>
<evidence type="ECO:0000313" key="2">
    <source>
        <dbReference type="EMBL" id="SUP42220.1"/>
    </source>
</evidence>
<reference evidence="2 3" key="1">
    <citation type="submission" date="2018-06" db="EMBL/GenBank/DDBJ databases">
        <authorList>
            <consortium name="Pathogen Informatics"/>
            <person name="Doyle S."/>
        </authorList>
    </citation>
    <scope>NUCLEOTIDE SEQUENCE [LARGE SCALE GENOMIC DNA]</scope>
    <source>
        <strain evidence="2 3">NCTC12020</strain>
    </source>
</reference>
<evidence type="ECO:0000256" key="1">
    <source>
        <dbReference type="SAM" id="Phobius"/>
    </source>
</evidence>
<organism evidence="2 3">
    <name type="scientific">Veillonella criceti</name>
    <dbReference type="NCBI Taxonomy" id="103891"/>
    <lineage>
        <taxon>Bacteria</taxon>
        <taxon>Bacillati</taxon>
        <taxon>Bacillota</taxon>
        <taxon>Negativicutes</taxon>
        <taxon>Veillonellales</taxon>
        <taxon>Veillonellaceae</taxon>
        <taxon>Veillonella</taxon>
    </lineage>
</organism>
<dbReference type="AlphaFoldDB" id="A0A380NJ34"/>
<keyword evidence="1" id="KW-0812">Transmembrane</keyword>
<keyword evidence="1" id="KW-0472">Membrane</keyword>
<evidence type="ECO:0000313" key="3">
    <source>
        <dbReference type="Proteomes" id="UP000255367"/>
    </source>
</evidence>
<accession>A0A380NJ34</accession>
<sequence>METITIGPPSVFTRPDYYASMFGLLVTVLGIVGVGIRHFIVNPLNSQAENTGEKLEKIDSEVTKVSDEVKSIRIAMESINSSAKSAHHRIDSVEHRVTRIEDVFFKNQ</sequence>